<dbReference type="AlphaFoldDB" id="A0A6A5H0A3"/>
<evidence type="ECO:0000313" key="3">
    <source>
        <dbReference type="Proteomes" id="UP000483820"/>
    </source>
</evidence>
<sequence>MHMHSSLPPPTLQTHRLQLMHPPPSLHDSSFMSQYQPIVPPPLGSPESMSSPIMLPFYNARILSPVRAPERQETPSKSRSPSRSFRERVTYDSGRGNERGRRYNSRQNESTLSSSYSNNRPYNSSYRPPSSRGSHHLSSSYHSNSSYQRPPFRQRNYSNDGNRNRPNHPSRGYNNISSHPSSSSNYPRRDNDRRY</sequence>
<feature type="region of interest" description="Disordered" evidence="1">
    <location>
        <begin position="1"/>
        <end position="46"/>
    </location>
</feature>
<evidence type="ECO:0000313" key="2">
    <source>
        <dbReference type="EMBL" id="KAF1760194.1"/>
    </source>
</evidence>
<organism evidence="2 3">
    <name type="scientific">Caenorhabditis remanei</name>
    <name type="common">Caenorhabditis vulgaris</name>
    <dbReference type="NCBI Taxonomy" id="31234"/>
    <lineage>
        <taxon>Eukaryota</taxon>
        <taxon>Metazoa</taxon>
        <taxon>Ecdysozoa</taxon>
        <taxon>Nematoda</taxon>
        <taxon>Chromadorea</taxon>
        <taxon>Rhabditida</taxon>
        <taxon>Rhabditina</taxon>
        <taxon>Rhabditomorpha</taxon>
        <taxon>Rhabditoidea</taxon>
        <taxon>Rhabditidae</taxon>
        <taxon>Peloderinae</taxon>
        <taxon>Caenorhabditis</taxon>
    </lineage>
</organism>
<feature type="compositionally biased region" description="Low complexity" evidence="1">
    <location>
        <begin position="113"/>
        <end position="146"/>
    </location>
</feature>
<dbReference type="Proteomes" id="UP000483820">
    <property type="component" value="Chromosome III"/>
</dbReference>
<gene>
    <name evidence="2" type="ORF">GCK72_008440</name>
</gene>
<feature type="compositionally biased region" description="Basic and acidic residues" evidence="1">
    <location>
        <begin position="84"/>
        <end position="101"/>
    </location>
</feature>
<name>A0A6A5H0A3_CAERE</name>
<comment type="caution">
    <text evidence="2">The sequence shown here is derived from an EMBL/GenBank/DDBJ whole genome shotgun (WGS) entry which is preliminary data.</text>
</comment>
<reference evidence="2 3" key="1">
    <citation type="submission" date="2019-12" db="EMBL/GenBank/DDBJ databases">
        <title>Chromosome-level assembly of the Caenorhabditis remanei genome.</title>
        <authorList>
            <person name="Teterina A.A."/>
            <person name="Willis J.H."/>
            <person name="Phillips P.C."/>
        </authorList>
    </citation>
    <scope>NUCLEOTIDE SEQUENCE [LARGE SCALE GENOMIC DNA]</scope>
    <source>
        <strain evidence="2 3">PX506</strain>
        <tissue evidence="2">Whole organism</tissue>
    </source>
</reference>
<accession>A0A6A5H0A3</accession>
<feature type="region of interest" description="Disordered" evidence="1">
    <location>
        <begin position="66"/>
        <end position="195"/>
    </location>
</feature>
<proteinExistence type="predicted"/>
<dbReference type="CTD" id="9805177"/>
<feature type="compositionally biased region" description="Polar residues" evidence="1">
    <location>
        <begin position="27"/>
        <end position="36"/>
    </location>
</feature>
<dbReference type="GeneID" id="9805177"/>
<protein>
    <submittedName>
        <fullName evidence="2">Uncharacterized protein</fullName>
    </submittedName>
</protein>
<dbReference type="KEGG" id="crq:GCK72_008440"/>
<dbReference type="RefSeq" id="XP_003094634.2">
    <property type="nucleotide sequence ID" value="XM_003094586.2"/>
</dbReference>
<evidence type="ECO:0000256" key="1">
    <source>
        <dbReference type="SAM" id="MobiDB-lite"/>
    </source>
</evidence>
<dbReference type="EMBL" id="WUAV01000003">
    <property type="protein sequence ID" value="KAF1760194.1"/>
    <property type="molecule type" value="Genomic_DNA"/>
</dbReference>